<evidence type="ECO:0000313" key="3">
    <source>
        <dbReference type="EMBL" id="KAG0588161.1"/>
    </source>
</evidence>
<evidence type="ECO:0000256" key="2">
    <source>
        <dbReference type="SAM" id="Phobius"/>
    </source>
</evidence>
<dbReference type="Proteomes" id="UP000822688">
    <property type="component" value="Chromosome 2"/>
</dbReference>
<keyword evidence="2" id="KW-0812">Transmembrane</keyword>
<keyword evidence="2" id="KW-0472">Membrane</keyword>
<accession>A0A8T0IZT2</accession>
<keyword evidence="4" id="KW-1185">Reference proteome</keyword>
<feature type="compositionally biased region" description="Pro residues" evidence="1">
    <location>
        <begin position="38"/>
        <end position="63"/>
    </location>
</feature>
<gene>
    <name evidence="3" type="ORF">KC19_2G221100</name>
</gene>
<protein>
    <submittedName>
        <fullName evidence="3">Uncharacterized protein</fullName>
    </submittedName>
</protein>
<evidence type="ECO:0000256" key="1">
    <source>
        <dbReference type="SAM" id="MobiDB-lite"/>
    </source>
</evidence>
<feature type="transmembrane region" description="Helical" evidence="2">
    <location>
        <begin position="107"/>
        <end position="123"/>
    </location>
</feature>
<sequence length="137" mass="15159">MQQSRKDAMIPVPSPPSHPSHIPTPPSFHVQPIHRIPSPLPLPNPTPHTHPQPPQTPRKPPPSLTSQRIHHQRPILQLSLHPHEQTNLLIRCITLCTPPLPLPPPSLLVLLAPLVLLLLLLLVENAPCGLLDFLLPD</sequence>
<dbReference type="EMBL" id="CM026422">
    <property type="protein sequence ID" value="KAG0588161.1"/>
    <property type="molecule type" value="Genomic_DNA"/>
</dbReference>
<reference evidence="3" key="1">
    <citation type="submission" date="2020-06" db="EMBL/GenBank/DDBJ databases">
        <title>WGS assembly of Ceratodon purpureus strain R40.</title>
        <authorList>
            <person name="Carey S.B."/>
            <person name="Jenkins J."/>
            <person name="Shu S."/>
            <person name="Lovell J.T."/>
            <person name="Sreedasyam A."/>
            <person name="Maumus F."/>
            <person name="Tiley G.P."/>
            <person name="Fernandez-Pozo N."/>
            <person name="Barry K."/>
            <person name="Chen C."/>
            <person name="Wang M."/>
            <person name="Lipzen A."/>
            <person name="Daum C."/>
            <person name="Saski C.A."/>
            <person name="Payton A.C."/>
            <person name="Mcbreen J.C."/>
            <person name="Conrad R.E."/>
            <person name="Kollar L.M."/>
            <person name="Olsson S."/>
            <person name="Huttunen S."/>
            <person name="Landis J.B."/>
            <person name="Wickett N.J."/>
            <person name="Johnson M.G."/>
            <person name="Rensing S.A."/>
            <person name="Grimwood J."/>
            <person name="Schmutz J."/>
            <person name="Mcdaniel S.F."/>
        </authorList>
    </citation>
    <scope>NUCLEOTIDE SEQUENCE</scope>
    <source>
        <strain evidence="3">R40</strain>
    </source>
</reference>
<proteinExistence type="predicted"/>
<feature type="region of interest" description="Disordered" evidence="1">
    <location>
        <begin position="1"/>
        <end position="70"/>
    </location>
</feature>
<feature type="compositionally biased region" description="Pro residues" evidence="1">
    <location>
        <begin position="12"/>
        <end position="26"/>
    </location>
</feature>
<name>A0A8T0IZT2_CERPU</name>
<dbReference type="AlphaFoldDB" id="A0A8T0IZT2"/>
<evidence type="ECO:0000313" key="4">
    <source>
        <dbReference type="Proteomes" id="UP000822688"/>
    </source>
</evidence>
<keyword evidence="2" id="KW-1133">Transmembrane helix</keyword>
<organism evidence="3 4">
    <name type="scientific">Ceratodon purpureus</name>
    <name type="common">Fire moss</name>
    <name type="synonym">Dicranum purpureum</name>
    <dbReference type="NCBI Taxonomy" id="3225"/>
    <lineage>
        <taxon>Eukaryota</taxon>
        <taxon>Viridiplantae</taxon>
        <taxon>Streptophyta</taxon>
        <taxon>Embryophyta</taxon>
        <taxon>Bryophyta</taxon>
        <taxon>Bryophytina</taxon>
        <taxon>Bryopsida</taxon>
        <taxon>Dicranidae</taxon>
        <taxon>Pseudoditrichales</taxon>
        <taxon>Ditrichaceae</taxon>
        <taxon>Ceratodon</taxon>
    </lineage>
</organism>
<comment type="caution">
    <text evidence="3">The sequence shown here is derived from an EMBL/GenBank/DDBJ whole genome shotgun (WGS) entry which is preliminary data.</text>
</comment>